<dbReference type="PRINTS" id="PR01250">
    <property type="entry name" value="RIBOSOMALL34"/>
</dbReference>
<accession>A0A7S0BMA9</accession>
<dbReference type="PROSITE" id="PS01145">
    <property type="entry name" value="RIBOSOMAL_L34E"/>
    <property type="match status" value="1"/>
</dbReference>
<evidence type="ECO:0000256" key="1">
    <source>
        <dbReference type="ARBA" id="ARBA00009875"/>
    </source>
</evidence>
<dbReference type="Pfam" id="PF01199">
    <property type="entry name" value="Ribosomal_L34e"/>
    <property type="match status" value="1"/>
</dbReference>
<dbReference type="GO" id="GO:0003735">
    <property type="term" value="F:structural constituent of ribosome"/>
    <property type="evidence" value="ECO:0007669"/>
    <property type="project" value="InterPro"/>
</dbReference>
<dbReference type="GO" id="GO:0005840">
    <property type="term" value="C:ribosome"/>
    <property type="evidence" value="ECO:0007669"/>
    <property type="project" value="UniProtKB-KW"/>
</dbReference>
<organism evidence="4">
    <name type="scientific">Rhodosorus marinus</name>
    <dbReference type="NCBI Taxonomy" id="101924"/>
    <lineage>
        <taxon>Eukaryota</taxon>
        <taxon>Rhodophyta</taxon>
        <taxon>Stylonematophyceae</taxon>
        <taxon>Stylonematales</taxon>
        <taxon>Stylonemataceae</taxon>
        <taxon>Rhodosorus</taxon>
    </lineage>
</organism>
<protein>
    <recommendedName>
        <fullName evidence="5">60S ribosomal protein L34</fullName>
    </recommendedName>
</protein>
<keyword evidence="2" id="KW-0689">Ribosomal protein</keyword>
<sequence>MGDSRVVLRRRGTYRTRSNRIRKVKTPGGKLVAQYIKKTGKIPRCGDTGHLLNGIAAVRSKELAKLSKPKKSVTRVYGGCLSAGAVRTRIIRAFLIEEKQIVKKAQKSQKRGK</sequence>
<keyword evidence="3" id="KW-0687">Ribonucleoprotein</keyword>
<dbReference type="InterPro" id="IPR008195">
    <property type="entry name" value="Ribosomal_eL34"/>
</dbReference>
<dbReference type="InterPro" id="IPR038562">
    <property type="entry name" value="Ribosomal_eL34_C_sf"/>
</dbReference>
<evidence type="ECO:0000256" key="3">
    <source>
        <dbReference type="ARBA" id="ARBA00023274"/>
    </source>
</evidence>
<dbReference type="EMBL" id="HBEK01015251">
    <property type="protein sequence ID" value="CAD8398297.1"/>
    <property type="molecule type" value="Transcribed_RNA"/>
</dbReference>
<dbReference type="Gene3D" id="6.20.340.10">
    <property type="match status" value="1"/>
</dbReference>
<evidence type="ECO:0000256" key="2">
    <source>
        <dbReference type="ARBA" id="ARBA00022980"/>
    </source>
</evidence>
<dbReference type="InterPro" id="IPR018065">
    <property type="entry name" value="Ribosomal_eL34_CS"/>
</dbReference>
<reference evidence="4" key="1">
    <citation type="submission" date="2021-01" db="EMBL/GenBank/DDBJ databases">
        <authorList>
            <person name="Corre E."/>
            <person name="Pelletier E."/>
            <person name="Niang G."/>
            <person name="Scheremetjew M."/>
            <person name="Finn R."/>
            <person name="Kale V."/>
            <person name="Holt S."/>
            <person name="Cochrane G."/>
            <person name="Meng A."/>
            <person name="Brown T."/>
            <person name="Cohen L."/>
        </authorList>
    </citation>
    <scope>NUCLEOTIDE SEQUENCE</scope>
    <source>
        <strain evidence="4">UTEX LB 2760</strain>
    </source>
</reference>
<dbReference type="Gene3D" id="6.20.370.70">
    <property type="match status" value="1"/>
</dbReference>
<dbReference type="PANTHER" id="PTHR10759">
    <property type="entry name" value="60S RIBOSOMAL PROTEIN L34"/>
    <property type="match status" value="1"/>
</dbReference>
<gene>
    <name evidence="4" type="ORF">RMAR0315_LOCUS8288</name>
</gene>
<evidence type="ECO:0000313" key="4">
    <source>
        <dbReference type="EMBL" id="CAD8398297.1"/>
    </source>
</evidence>
<dbReference type="GO" id="GO:1990904">
    <property type="term" value="C:ribonucleoprotein complex"/>
    <property type="evidence" value="ECO:0007669"/>
    <property type="project" value="UniProtKB-KW"/>
</dbReference>
<evidence type="ECO:0008006" key="5">
    <source>
        <dbReference type="Google" id="ProtNLM"/>
    </source>
</evidence>
<name>A0A7S0BMA9_9RHOD</name>
<proteinExistence type="inferred from homology"/>
<comment type="similarity">
    <text evidence="1">Belongs to the eukaryotic ribosomal protein eL34 family.</text>
</comment>
<dbReference type="AlphaFoldDB" id="A0A7S0BMA9"/>
<dbReference type="GO" id="GO:0006412">
    <property type="term" value="P:translation"/>
    <property type="evidence" value="ECO:0007669"/>
    <property type="project" value="InterPro"/>
</dbReference>